<feature type="compositionally biased region" description="Low complexity" evidence="1">
    <location>
        <begin position="284"/>
        <end position="294"/>
    </location>
</feature>
<feature type="compositionally biased region" description="Low complexity" evidence="1">
    <location>
        <begin position="340"/>
        <end position="365"/>
    </location>
</feature>
<feature type="compositionally biased region" description="Low complexity" evidence="1">
    <location>
        <begin position="592"/>
        <end position="609"/>
    </location>
</feature>
<dbReference type="EMBL" id="JAECZO010000015">
    <property type="protein sequence ID" value="KAK7201467.1"/>
    <property type="molecule type" value="Genomic_DNA"/>
</dbReference>
<feature type="compositionally biased region" description="Pro residues" evidence="1">
    <location>
        <begin position="232"/>
        <end position="246"/>
    </location>
</feature>
<evidence type="ECO:0000313" key="2">
    <source>
        <dbReference type="EMBL" id="KAK7201467.1"/>
    </source>
</evidence>
<feature type="compositionally biased region" description="Low complexity" evidence="1">
    <location>
        <begin position="383"/>
        <end position="398"/>
    </location>
</feature>
<accession>A0AAW0F4F9</accession>
<evidence type="ECO:0000313" key="3">
    <source>
        <dbReference type="Proteomes" id="UP001430356"/>
    </source>
</evidence>
<feature type="region of interest" description="Disordered" evidence="1">
    <location>
        <begin position="440"/>
        <end position="496"/>
    </location>
</feature>
<evidence type="ECO:0000256" key="1">
    <source>
        <dbReference type="SAM" id="MobiDB-lite"/>
    </source>
</evidence>
<feature type="region of interest" description="Disordered" evidence="1">
    <location>
        <begin position="592"/>
        <end position="686"/>
    </location>
</feature>
<feature type="compositionally biased region" description="Basic and acidic residues" evidence="1">
    <location>
        <begin position="189"/>
        <end position="203"/>
    </location>
</feature>
<feature type="compositionally biased region" description="Polar residues" evidence="1">
    <location>
        <begin position="170"/>
        <end position="179"/>
    </location>
</feature>
<name>A0AAW0F4F9_9TRYP</name>
<feature type="region of interest" description="Disordered" evidence="1">
    <location>
        <begin position="711"/>
        <end position="732"/>
    </location>
</feature>
<dbReference type="AlphaFoldDB" id="A0AAW0F4F9"/>
<feature type="compositionally biased region" description="Low complexity" evidence="1">
    <location>
        <begin position="247"/>
        <end position="257"/>
    </location>
</feature>
<feature type="compositionally biased region" description="Low complexity" evidence="1">
    <location>
        <begin position="319"/>
        <end position="331"/>
    </location>
</feature>
<reference evidence="2 3" key="1">
    <citation type="journal article" date="2021" name="MBio">
        <title>A New Model Trypanosomatid, Novymonas esmeraldas: Genomic Perception of Its 'Candidatus Pandoraea novymonadis' Endosymbiont.</title>
        <authorList>
            <person name="Zakharova A."/>
            <person name="Saura A."/>
            <person name="Butenko A."/>
            <person name="Podesvova L."/>
            <person name="Warmusova S."/>
            <person name="Kostygov A.Y."/>
            <person name="Nenarokova A."/>
            <person name="Lukes J."/>
            <person name="Opperdoes F.R."/>
            <person name="Yurchenko V."/>
        </authorList>
    </citation>
    <scope>NUCLEOTIDE SEQUENCE [LARGE SCALE GENOMIC DNA]</scope>
    <source>
        <strain evidence="2 3">E262AT.01</strain>
    </source>
</reference>
<feature type="region of interest" description="Disordered" evidence="1">
    <location>
        <begin position="383"/>
        <end position="419"/>
    </location>
</feature>
<feature type="compositionally biased region" description="Low complexity" evidence="1">
    <location>
        <begin position="69"/>
        <end position="105"/>
    </location>
</feature>
<feature type="compositionally biased region" description="Low complexity" evidence="1">
    <location>
        <begin position="132"/>
        <end position="147"/>
    </location>
</feature>
<feature type="compositionally biased region" description="Basic and acidic residues" evidence="1">
    <location>
        <begin position="268"/>
        <end position="279"/>
    </location>
</feature>
<sequence length="732" mass="74263">MGCNNSKTKKADKRKKEEAEAVAAAANAGSGGGASARDEARASESADAPAVAAAVPAAAAPSPLEGRQSADAAKGAAVDSADAADAEAAATSTSTAAESSSAVGADGELPESPADLSDTVIAEAHLADADEAPAAAAAAADAAVAAEPSRHASTPPATATDDVKEGHTTALYSSVSRTEPSPPPPPALQRDEATANSDVHFEMEDLDDDDAAAAGVAAQEVPPSQLRSTPRSPSPAPQPSPPPPAATPSEQETAATPVAMESAPQPTPKRDGSQPEATKRQRGSVAAASSTAASPHHRAPRAERLAALAASTRRRLSRRTSTAASSSLAERPPWRDAVSEESAAAPVEHPPAHQRGPAAPPAAAHRPPRFWSDDDVAVAAAAAALSPTASSAAASSEAPVMHEAVMPVGTPSERVAARRRRADLDRDVYTQPPAVELVRYRDSLGTIRTPRSQPPSLPASQPRRRGPAVSIPLRRGYTDPTPGAAAHEYRPTTTYLPPPTAFNKEAAGGAPPRLSLHPGVIAAIEASTTALVQAHRLPPHPAASGPVAGRLPASAADVAAYRDAVPLPPSHLCDGVYTATSIALATTESCSSHRSASDRPSPAAAAADQQPRHHDADAVSAGATREAGTYEPQYSNAHEPREGSVGAYEPSATDEAPTNSAVLPPVARRAGSGSADPRYPTSDDDVVEAWRHDAVDVTGGAAPALVAAVSPSQLHRRVQSWSPAEGSDGGDN</sequence>
<dbReference type="Proteomes" id="UP001430356">
    <property type="component" value="Unassembled WGS sequence"/>
</dbReference>
<comment type="caution">
    <text evidence="2">The sequence shown here is derived from an EMBL/GenBank/DDBJ whole genome shotgun (WGS) entry which is preliminary data.</text>
</comment>
<gene>
    <name evidence="2" type="ORF">NESM_000209700</name>
</gene>
<protein>
    <submittedName>
        <fullName evidence="2">Uncharacterized protein</fullName>
    </submittedName>
</protein>
<feature type="region of interest" description="Disordered" evidence="1">
    <location>
        <begin position="1"/>
        <end position="371"/>
    </location>
</feature>
<organism evidence="2 3">
    <name type="scientific">Novymonas esmeraldas</name>
    <dbReference type="NCBI Taxonomy" id="1808958"/>
    <lineage>
        <taxon>Eukaryota</taxon>
        <taxon>Discoba</taxon>
        <taxon>Euglenozoa</taxon>
        <taxon>Kinetoplastea</taxon>
        <taxon>Metakinetoplastina</taxon>
        <taxon>Trypanosomatida</taxon>
        <taxon>Trypanosomatidae</taxon>
        <taxon>Novymonas</taxon>
    </lineage>
</organism>
<proteinExistence type="predicted"/>
<keyword evidence="3" id="KW-1185">Reference proteome</keyword>
<feature type="compositionally biased region" description="Low complexity" evidence="1">
    <location>
        <begin position="45"/>
        <end position="62"/>
    </location>
</feature>